<dbReference type="Pfam" id="PF00211">
    <property type="entry name" value="Guanylate_cyc"/>
    <property type="match status" value="1"/>
</dbReference>
<evidence type="ECO:0000256" key="10">
    <source>
        <dbReference type="ARBA" id="ARBA00022989"/>
    </source>
</evidence>
<evidence type="ECO:0000256" key="8">
    <source>
        <dbReference type="ARBA" id="ARBA00022840"/>
    </source>
</evidence>
<dbReference type="InterPro" id="IPR029787">
    <property type="entry name" value="Nucleotide_cyclase"/>
</dbReference>
<keyword evidence="6" id="KW-0479">Metal-binding</keyword>
<dbReference type="EMBL" id="MUJZ01026091">
    <property type="protein sequence ID" value="OTF78822.1"/>
    <property type="molecule type" value="Genomic_DNA"/>
</dbReference>
<keyword evidence="8" id="KW-0067">ATP-binding</keyword>
<keyword evidence="7" id="KW-0547">Nucleotide-binding</keyword>
<dbReference type="PANTHER" id="PTHR45627">
    <property type="entry name" value="ADENYLATE CYCLASE TYPE 1"/>
    <property type="match status" value="1"/>
</dbReference>
<comment type="subcellular location">
    <subcellularLocation>
        <location evidence="3">Membrane</location>
        <topology evidence="3">Multi-pass membrane protein</topology>
    </subcellularLocation>
</comment>
<dbReference type="GO" id="GO:0005886">
    <property type="term" value="C:plasma membrane"/>
    <property type="evidence" value="ECO:0007669"/>
    <property type="project" value="TreeGrafter"/>
</dbReference>
<evidence type="ECO:0000256" key="1">
    <source>
        <dbReference type="ARBA" id="ARBA00001593"/>
    </source>
</evidence>
<dbReference type="PROSITE" id="PS00452">
    <property type="entry name" value="GUANYLATE_CYCLASE_1"/>
    <property type="match status" value="1"/>
</dbReference>
<gene>
    <name evidence="16" type="ORF">BLA29_008472</name>
</gene>
<dbReference type="InterPro" id="IPR001054">
    <property type="entry name" value="A/G_cyclase"/>
</dbReference>
<dbReference type="OrthoDB" id="10261550at2759"/>
<keyword evidence="17" id="KW-1185">Reference proteome</keyword>
<dbReference type="InterPro" id="IPR018297">
    <property type="entry name" value="A/G_cyclase_CS"/>
</dbReference>
<evidence type="ECO:0000256" key="3">
    <source>
        <dbReference type="ARBA" id="ARBA00004141"/>
    </source>
</evidence>
<keyword evidence="9" id="KW-0460">Magnesium</keyword>
<dbReference type="GO" id="GO:0006171">
    <property type="term" value="P:cAMP biosynthetic process"/>
    <property type="evidence" value="ECO:0007669"/>
    <property type="project" value="UniProtKB-KW"/>
</dbReference>
<evidence type="ECO:0000256" key="7">
    <source>
        <dbReference type="ARBA" id="ARBA00022741"/>
    </source>
</evidence>
<evidence type="ECO:0000313" key="16">
    <source>
        <dbReference type="EMBL" id="OTF78822.1"/>
    </source>
</evidence>
<dbReference type="GO" id="GO:0046872">
    <property type="term" value="F:metal ion binding"/>
    <property type="evidence" value="ECO:0007669"/>
    <property type="project" value="UniProtKB-KW"/>
</dbReference>
<keyword evidence="12" id="KW-0472">Membrane</keyword>
<name>A0A1Y3BD84_EURMA</name>
<dbReference type="GO" id="GO:0005524">
    <property type="term" value="F:ATP binding"/>
    <property type="evidence" value="ECO:0007669"/>
    <property type="project" value="UniProtKB-KW"/>
</dbReference>
<evidence type="ECO:0000256" key="11">
    <source>
        <dbReference type="ARBA" id="ARBA00022998"/>
    </source>
</evidence>
<comment type="cofactor">
    <cofactor evidence="2">
        <name>Mg(2+)</name>
        <dbReference type="ChEBI" id="CHEBI:18420"/>
    </cofactor>
</comment>
<keyword evidence="13 14" id="KW-0456">Lyase</keyword>
<dbReference type="EC" id="4.6.1.1" evidence="4"/>
<dbReference type="PROSITE" id="PS50125">
    <property type="entry name" value="GUANYLATE_CYCLASE_2"/>
    <property type="match status" value="1"/>
</dbReference>
<proteinExistence type="inferred from homology"/>
<reference evidence="16 17" key="1">
    <citation type="submission" date="2017-03" db="EMBL/GenBank/DDBJ databases">
        <title>Genome Survey of Euroglyphus maynei.</title>
        <authorList>
            <person name="Arlian L.G."/>
            <person name="Morgan M.S."/>
            <person name="Rider S.D."/>
        </authorList>
    </citation>
    <scope>NUCLEOTIDE SEQUENCE [LARGE SCALE GENOMIC DNA]</scope>
    <source>
        <strain evidence="16">Arlian Lab</strain>
        <tissue evidence="16">Whole body</tissue>
    </source>
</reference>
<evidence type="ECO:0000256" key="4">
    <source>
        <dbReference type="ARBA" id="ARBA00012201"/>
    </source>
</evidence>
<keyword evidence="5" id="KW-0812">Transmembrane</keyword>
<keyword evidence="11" id="KW-0115">cAMP biosynthesis</keyword>
<dbReference type="GO" id="GO:0004016">
    <property type="term" value="F:adenylate cyclase activity"/>
    <property type="evidence" value="ECO:0007669"/>
    <property type="project" value="UniProtKB-EC"/>
</dbReference>
<dbReference type="Gene3D" id="3.30.70.1230">
    <property type="entry name" value="Nucleotide cyclase"/>
    <property type="match status" value="1"/>
</dbReference>
<organism evidence="16 17">
    <name type="scientific">Euroglyphus maynei</name>
    <name type="common">Mayne's house dust mite</name>
    <dbReference type="NCBI Taxonomy" id="6958"/>
    <lineage>
        <taxon>Eukaryota</taxon>
        <taxon>Metazoa</taxon>
        <taxon>Ecdysozoa</taxon>
        <taxon>Arthropoda</taxon>
        <taxon>Chelicerata</taxon>
        <taxon>Arachnida</taxon>
        <taxon>Acari</taxon>
        <taxon>Acariformes</taxon>
        <taxon>Sarcoptiformes</taxon>
        <taxon>Astigmata</taxon>
        <taxon>Psoroptidia</taxon>
        <taxon>Analgoidea</taxon>
        <taxon>Pyroglyphidae</taxon>
        <taxon>Pyroglyphinae</taxon>
        <taxon>Euroglyphus</taxon>
    </lineage>
</organism>
<dbReference type="PANTHER" id="PTHR45627:SF12">
    <property type="entry name" value="ADENYLATE CYCLASE TYPE 2"/>
    <property type="match status" value="1"/>
</dbReference>
<dbReference type="CDD" id="cd07302">
    <property type="entry name" value="CHD"/>
    <property type="match status" value="1"/>
</dbReference>
<keyword evidence="10" id="KW-1133">Transmembrane helix</keyword>
<dbReference type="SMART" id="SM00044">
    <property type="entry name" value="CYCc"/>
    <property type="match status" value="1"/>
</dbReference>
<evidence type="ECO:0000256" key="6">
    <source>
        <dbReference type="ARBA" id="ARBA00022723"/>
    </source>
</evidence>
<comment type="caution">
    <text evidence="16">The sequence shown here is derived from an EMBL/GenBank/DDBJ whole genome shotgun (WGS) entry which is preliminary data.</text>
</comment>
<feature type="domain" description="Guanylate cyclase" evidence="15">
    <location>
        <begin position="37"/>
        <end position="93"/>
    </location>
</feature>
<dbReference type="GO" id="GO:0007189">
    <property type="term" value="P:adenylate cyclase-activating G protein-coupled receptor signaling pathway"/>
    <property type="evidence" value="ECO:0007669"/>
    <property type="project" value="TreeGrafter"/>
</dbReference>
<dbReference type="AlphaFoldDB" id="A0A1Y3BD84"/>
<evidence type="ECO:0000256" key="2">
    <source>
        <dbReference type="ARBA" id="ARBA00001946"/>
    </source>
</evidence>
<evidence type="ECO:0000256" key="12">
    <source>
        <dbReference type="ARBA" id="ARBA00023136"/>
    </source>
</evidence>
<sequence>MAAAGLQPGQLSMELNNNDSRHSIVEERKIIINLICFAIGLMEKLHEMNRNTFQDLKLRIGIAVGPVIAGIVGKSKPQYDIWGDTVNVASRMESTGVLGRIQITEETANIIFTDDDYENIFTLEKRGPIPVKGKGKLITYIAKTKFDFDEPEINESIL</sequence>
<evidence type="ECO:0000313" key="17">
    <source>
        <dbReference type="Proteomes" id="UP000194236"/>
    </source>
</evidence>
<evidence type="ECO:0000256" key="5">
    <source>
        <dbReference type="ARBA" id="ARBA00022692"/>
    </source>
</evidence>
<evidence type="ECO:0000256" key="9">
    <source>
        <dbReference type="ARBA" id="ARBA00022842"/>
    </source>
</evidence>
<comment type="catalytic activity">
    <reaction evidence="1">
        <text>ATP = 3',5'-cyclic AMP + diphosphate</text>
        <dbReference type="Rhea" id="RHEA:15389"/>
        <dbReference type="ChEBI" id="CHEBI:30616"/>
        <dbReference type="ChEBI" id="CHEBI:33019"/>
        <dbReference type="ChEBI" id="CHEBI:58165"/>
        <dbReference type="EC" id="4.6.1.1"/>
    </reaction>
</comment>
<protein>
    <recommendedName>
        <fullName evidence="4">adenylate cyclase</fullName>
        <ecNumber evidence="4">4.6.1.1</ecNumber>
    </recommendedName>
</protein>
<evidence type="ECO:0000259" key="15">
    <source>
        <dbReference type="PROSITE" id="PS50125"/>
    </source>
</evidence>
<evidence type="ECO:0000256" key="14">
    <source>
        <dbReference type="RuleBase" id="RU000405"/>
    </source>
</evidence>
<comment type="similarity">
    <text evidence="14">Belongs to the adenylyl cyclase class-4/guanylyl cyclase family.</text>
</comment>
<accession>A0A1Y3BD84</accession>
<dbReference type="Proteomes" id="UP000194236">
    <property type="component" value="Unassembled WGS sequence"/>
</dbReference>
<evidence type="ECO:0000256" key="13">
    <source>
        <dbReference type="ARBA" id="ARBA00023239"/>
    </source>
</evidence>
<dbReference type="SUPFAM" id="SSF55073">
    <property type="entry name" value="Nucleotide cyclase"/>
    <property type="match status" value="1"/>
</dbReference>
<dbReference type="GO" id="GO:0035556">
    <property type="term" value="P:intracellular signal transduction"/>
    <property type="evidence" value="ECO:0007669"/>
    <property type="project" value="InterPro"/>
</dbReference>